<sequence>MKSYTILVIYCITFQLSQCTAKTNKKLIVDEVGDIKDFKKILRTKTNVLVCFHNSYKESQNVIKLFKEVANNIKGEGTMVLVDCSGDAKKMCKKLKIPNNPFVIKHYKDGDFNKDYDRKTTVSSMTNFMRDPMGDIPWEEDNSATNIVHIPDASTLAKFIKREAKPLLVMFYAPWCGFCKTLKPEYADAAKELKDEAVLAAIDVNRPENTAVRTHYNITGFPTMLYFENGQIKYTYEGENKKSAIVSFMQNPTAPPVKIKEPEWSDLDNEVVHLMSTNFDLVVKEEASVLVMFYAPWCGHCKKMKPEYEAAAGQMKSEGIPGMLAAVDATKEPSLASRFSVKGYPTIVYFSYGEQKFDVNVREAPKIIEFMRNPKEPPPPPPPESPWADEASHVVHLNEDTFKPFLKKKKHVLVIFYAPWCGHCKRAKPEFTQAAENFRDDTKVEFAAVDCTAHPAVCSAHEVKGYPTIKYFSYYTKITKTYTGGRTAADFTQFMLDPEKAPETTPQPVAKDQWAVDPSIIQLDDKNFRAILEKNNVLLVMFYAPWCGHCKKMKPDYMTAAKEMDTEGFSKFMAMIECMENPDVTEEFQISGFPTIKLFKNLEFYIRDYTGKRTVDDVMLVNVLSIESKRNMIGQNQGSFV</sequence>
<name>A0A9P0GST8_PHACE</name>
<organism evidence="4 5">
    <name type="scientific">Phaedon cochleariae</name>
    <name type="common">Mustard beetle</name>
    <dbReference type="NCBI Taxonomy" id="80249"/>
    <lineage>
        <taxon>Eukaryota</taxon>
        <taxon>Metazoa</taxon>
        <taxon>Ecdysozoa</taxon>
        <taxon>Arthropoda</taxon>
        <taxon>Hexapoda</taxon>
        <taxon>Insecta</taxon>
        <taxon>Pterygota</taxon>
        <taxon>Neoptera</taxon>
        <taxon>Endopterygota</taxon>
        <taxon>Coleoptera</taxon>
        <taxon>Polyphaga</taxon>
        <taxon>Cucujiformia</taxon>
        <taxon>Chrysomeloidea</taxon>
        <taxon>Chrysomelidae</taxon>
        <taxon>Chrysomelinae</taxon>
        <taxon>Chrysomelini</taxon>
        <taxon>Phaedon</taxon>
    </lineage>
</organism>
<dbReference type="InterPro" id="IPR036249">
    <property type="entry name" value="Thioredoxin-like_sf"/>
</dbReference>
<dbReference type="GO" id="GO:0005783">
    <property type="term" value="C:endoplasmic reticulum"/>
    <property type="evidence" value="ECO:0007669"/>
    <property type="project" value="TreeGrafter"/>
</dbReference>
<evidence type="ECO:0000313" key="4">
    <source>
        <dbReference type="EMBL" id="CAH1155033.1"/>
    </source>
</evidence>
<dbReference type="PANTHER" id="PTHR45672">
    <property type="entry name" value="PROTEIN DISULFIDE-ISOMERASE C17H9.14C-RELATED"/>
    <property type="match status" value="1"/>
</dbReference>
<dbReference type="GO" id="GO:0003756">
    <property type="term" value="F:protein disulfide isomerase activity"/>
    <property type="evidence" value="ECO:0007669"/>
    <property type="project" value="InterPro"/>
</dbReference>
<keyword evidence="2" id="KW-0732">Signal</keyword>
<dbReference type="InterPro" id="IPR017937">
    <property type="entry name" value="Thioredoxin_CS"/>
</dbReference>
<dbReference type="SUPFAM" id="SSF52833">
    <property type="entry name" value="Thioredoxin-like"/>
    <property type="match status" value="5"/>
</dbReference>
<dbReference type="Pfam" id="PF00085">
    <property type="entry name" value="Thioredoxin"/>
    <property type="match status" value="4"/>
</dbReference>
<dbReference type="Proteomes" id="UP001153737">
    <property type="component" value="Chromosome 17"/>
</dbReference>
<evidence type="ECO:0000313" key="5">
    <source>
        <dbReference type="Proteomes" id="UP001153737"/>
    </source>
</evidence>
<dbReference type="InterPro" id="IPR051063">
    <property type="entry name" value="PDI"/>
</dbReference>
<dbReference type="Gene3D" id="3.40.30.10">
    <property type="entry name" value="Glutaredoxin"/>
    <property type="match status" value="5"/>
</dbReference>
<reference evidence="4" key="1">
    <citation type="submission" date="2022-01" db="EMBL/GenBank/DDBJ databases">
        <authorList>
            <person name="King R."/>
        </authorList>
    </citation>
    <scope>NUCLEOTIDE SEQUENCE</scope>
</reference>
<evidence type="ECO:0000259" key="3">
    <source>
        <dbReference type="PROSITE" id="PS51352"/>
    </source>
</evidence>
<feature type="domain" description="Thioredoxin" evidence="3">
    <location>
        <begin position="504"/>
        <end position="629"/>
    </location>
</feature>
<feature type="domain" description="Thioredoxin" evidence="3">
    <location>
        <begin position="116"/>
        <end position="254"/>
    </location>
</feature>
<dbReference type="PROSITE" id="PS00194">
    <property type="entry name" value="THIOREDOXIN_1"/>
    <property type="match status" value="2"/>
</dbReference>
<accession>A0A9P0GST8</accession>
<evidence type="ECO:0000256" key="1">
    <source>
        <dbReference type="ARBA" id="ARBA00006347"/>
    </source>
</evidence>
<dbReference type="OrthoDB" id="74910at2759"/>
<keyword evidence="5" id="KW-1185">Reference proteome</keyword>
<dbReference type="GO" id="GO:0006457">
    <property type="term" value="P:protein folding"/>
    <property type="evidence" value="ECO:0007669"/>
    <property type="project" value="TreeGrafter"/>
</dbReference>
<feature type="chain" id="PRO_5040173784" description="Thioredoxin domain-containing protein" evidence="2">
    <location>
        <begin position="22"/>
        <end position="641"/>
    </location>
</feature>
<protein>
    <recommendedName>
        <fullName evidence="3">Thioredoxin domain-containing protein</fullName>
    </recommendedName>
</protein>
<dbReference type="AlphaFoldDB" id="A0A9P0GST8"/>
<dbReference type="CDD" id="cd02961">
    <property type="entry name" value="PDI_a_family"/>
    <property type="match status" value="1"/>
</dbReference>
<evidence type="ECO:0000256" key="2">
    <source>
        <dbReference type="SAM" id="SignalP"/>
    </source>
</evidence>
<proteinExistence type="inferred from homology"/>
<dbReference type="PANTHER" id="PTHR45672:SF2">
    <property type="entry name" value="PROTEIN DISULFIDE-ISOMERASE A5"/>
    <property type="match status" value="1"/>
</dbReference>
<dbReference type="InterPro" id="IPR046374">
    <property type="entry name" value="PDI_a_PDIR"/>
</dbReference>
<dbReference type="PRINTS" id="PR00421">
    <property type="entry name" value="THIOREDOXIN"/>
</dbReference>
<feature type="signal peptide" evidence="2">
    <location>
        <begin position="1"/>
        <end position="21"/>
    </location>
</feature>
<gene>
    <name evidence="4" type="ORF">PHAECO_LOCUS5488</name>
</gene>
<dbReference type="EMBL" id="OU896723">
    <property type="protein sequence ID" value="CAH1155033.1"/>
    <property type="molecule type" value="Genomic_DNA"/>
</dbReference>
<dbReference type="InterPro" id="IPR013766">
    <property type="entry name" value="Thioredoxin_domain"/>
</dbReference>
<feature type="domain" description="Thioredoxin" evidence="3">
    <location>
        <begin position="374"/>
        <end position="501"/>
    </location>
</feature>
<reference evidence="4" key="2">
    <citation type="submission" date="2022-10" db="EMBL/GenBank/DDBJ databases">
        <authorList>
            <consortium name="ENA_rothamsted_submissions"/>
            <consortium name="culmorum"/>
            <person name="King R."/>
        </authorList>
    </citation>
    <scope>NUCLEOTIDE SEQUENCE</scope>
</reference>
<dbReference type="CDD" id="cd02997">
    <property type="entry name" value="PDI_a_PDIR"/>
    <property type="match status" value="3"/>
</dbReference>
<feature type="domain" description="Thioredoxin" evidence="3">
    <location>
        <begin position="255"/>
        <end position="373"/>
    </location>
</feature>
<comment type="similarity">
    <text evidence="1">Belongs to the protein disulfide isomerase family.</text>
</comment>
<dbReference type="PROSITE" id="PS51352">
    <property type="entry name" value="THIOREDOXIN_2"/>
    <property type="match status" value="4"/>
</dbReference>